<dbReference type="RefSeq" id="WP_093041349.1">
    <property type="nucleotide sequence ID" value="NZ_FNQR01000001.1"/>
</dbReference>
<dbReference type="STRING" id="571932.SAMN05421743_101237"/>
<dbReference type="Proteomes" id="UP000198584">
    <property type="component" value="Unassembled WGS sequence"/>
</dbReference>
<name>A0A1H3VY56_9BACI</name>
<dbReference type="EMBL" id="FNQR01000001">
    <property type="protein sequence ID" value="SDZ79739.1"/>
    <property type="molecule type" value="Genomic_DNA"/>
</dbReference>
<evidence type="ECO:0000313" key="1">
    <source>
        <dbReference type="EMBL" id="SDZ79739.1"/>
    </source>
</evidence>
<organism evidence="1 2">
    <name type="scientific">Thalassobacillus cyri</name>
    <dbReference type="NCBI Taxonomy" id="571932"/>
    <lineage>
        <taxon>Bacteria</taxon>
        <taxon>Bacillati</taxon>
        <taxon>Bacillota</taxon>
        <taxon>Bacilli</taxon>
        <taxon>Bacillales</taxon>
        <taxon>Bacillaceae</taxon>
        <taxon>Thalassobacillus</taxon>
    </lineage>
</organism>
<proteinExistence type="predicted"/>
<protein>
    <submittedName>
        <fullName evidence="1">Uncharacterized protein</fullName>
    </submittedName>
</protein>
<sequence length="289" mass="33871">MTINKINMRWHFQKDGYVWMECKKGEEKIKVLTHFSSEDTSVEYSPFIESGLFKNFSEIELNEIGIIQFANKYGTLTTNQIETLEYWASNVKEIWIVISIWEGIIKSNKLALSRLKDWIDQQNESKINQYETHNISANSQSVSNFIQIINDTLNLNKINEEVYSTTCNLLKNHINNKLKLVSSEMYLNNKQLYLGYSPKSLLSGMWLQLALAVSEDKDFRRCKECQTWFEISPDSARKSKLFCSNACRSKNYRKRRAYAKKLFNKGYPSQKISKELNTDISTIEKWVKE</sequence>
<reference evidence="1 2" key="1">
    <citation type="submission" date="2016-10" db="EMBL/GenBank/DDBJ databases">
        <authorList>
            <person name="de Groot N.N."/>
        </authorList>
    </citation>
    <scope>NUCLEOTIDE SEQUENCE [LARGE SCALE GENOMIC DNA]</scope>
    <source>
        <strain evidence="1 2">CCM7597</strain>
    </source>
</reference>
<keyword evidence="2" id="KW-1185">Reference proteome</keyword>
<evidence type="ECO:0000313" key="2">
    <source>
        <dbReference type="Proteomes" id="UP000198584"/>
    </source>
</evidence>
<accession>A0A1H3VY56</accession>
<dbReference type="AlphaFoldDB" id="A0A1H3VY56"/>
<gene>
    <name evidence="1" type="ORF">SAMN05421743_101237</name>
</gene>